<accession>A0A5A7S7J8</accession>
<keyword evidence="2" id="KW-1133">Transmembrane helix</keyword>
<feature type="region of interest" description="Disordered" evidence="1">
    <location>
        <begin position="36"/>
        <end position="106"/>
    </location>
</feature>
<evidence type="ECO:0000313" key="5">
    <source>
        <dbReference type="Proteomes" id="UP000322244"/>
    </source>
</evidence>
<dbReference type="Pfam" id="PF13399">
    <property type="entry name" value="LytR_C"/>
    <property type="match status" value="1"/>
</dbReference>
<proteinExistence type="predicted"/>
<protein>
    <submittedName>
        <fullName evidence="4">LytR family transcriptional regulator</fullName>
    </submittedName>
</protein>
<keyword evidence="2" id="KW-0472">Membrane</keyword>
<reference evidence="4 5" key="1">
    <citation type="submission" date="2019-07" db="EMBL/GenBank/DDBJ databases">
        <title>Rhodococcus cavernicolus sp. nov., isolated from a cave.</title>
        <authorList>
            <person name="Lee S.D."/>
        </authorList>
    </citation>
    <scope>NUCLEOTIDE SEQUENCE [LARGE SCALE GENOMIC DNA]</scope>
    <source>
        <strain evidence="4 5">C1-24</strain>
    </source>
</reference>
<dbReference type="EMBL" id="VLNY01000006">
    <property type="protein sequence ID" value="KAA0022138.1"/>
    <property type="molecule type" value="Genomic_DNA"/>
</dbReference>
<comment type="caution">
    <text evidence="4">The sequence shown here is derived from an EMBL/GenBank/DDBJ whole genome shotgun (WGS) entry which is preliminary data.</text>
</comment>
<feature type="compositionally biased region" description="Low complexity" evidence="1">
    <location>
        <begin position="70"/>
        <end position="106"/>
    </location>
</feature>
<evidence type="ECO:0000259" key="3">
    <source>
        <dbReference type="Pfam" id="PF13399"/>
    </source>
</evidence>
<feature type="domain" description="LytR/CpsA/Psr regulator C-terminal" evidence="3">
    <location>
        <begin position="111"/>
        <end position="198"/>
    </location>
</feature>
<dbReference type="Proteomes" id="UP000322244">
    <property type="component" value="Unassembled WGS sequence"/>
</dbReference>
<dbReference type="RefSeq" id="WP_149430899.1">
    <property type="nucleotide sequence ID" value="NZ_VLNY01000006.1"/>
</dbReference>
<dbReference type="InterPro" id="IPR027381">
    <property type="entry name" value="LytR/CpsA/Psr_C"/>
</dbReference>
<feature type="compositionally biased region" description="Low complexity" evidence="1">
    <location>
        <begin position="36"/>
        <end position="58"/>
    </location>
</feature>
<evidence type="ECO:0000313" key="4">
    <source>
        <dbReference type="EMBL" id="KAA0022138.1"/>
    </source>
</evidence>
<evidence type="ECO:0000256" key="2">
    <source>
        <dbReference type="SAM" id="Phobius"/>
    </source>
</evidence>
<dbReference type="AlphaFoldDB" id="A0A5A7S7J8"/>
<evidence type="ECO:0000256" key="1">
    <source>
        <dbReference type="SAM" id="MobiDB-lite"/>
    </source>
</evidence>
<name>A0A5A7S7J8_9NOCA</name>
<sequence>MSNPNPPSGGPPLRALAMVLIALAIVFGGLGALSLSKSDSGGSSSSGVSPSVAPLSGSANTPGGSAVPPTSAAGGSTGSDSEASSTTTSAGASSAASGSGSAGASGTVDKTVAVRVFNNSSITGLAAKTADELKADGWNVAETGNYSEGQIPKTTVYYGDSASEKTAAEAIANTIGASAEKRFAGIENSSPGVIVIVTQ</sequence>
<gene>
    <name evidence="4" type="ORF">FOY51_14130</name>
</gene>
<feature type="transmembrane region" description="Helical" evidence="2">
    <location>
        <begin position="15"/>
        <end position="35"/>
    </location>
</feature>
<dbReference type="Gene3D" id="3.30.70.2390">
    <property type="match status" value="1"/>
</dbReference>
<dbReference type="OrthoDB" id="4427486at2"/>
<keyword evidence="2" id="KW-0812">Transmembrane</keyword>
<keyword evidence="5" id="KW-1185">Reference proteome</keyword>
<organism evidence="4 5">
    <name type="scientific">Antrihabitans cavernicola</name>
    <dbReference type="NCBI Taxonomy" id="2495913"/>
    <lineage>
        <taxon>Bacteria</taxon>
        <taxon>Bacillati</taxon>
        <taxon>Actinomycetota</taxon>
        <taxon>Actinomycetes</taxon>
        <taxon>Mycobacteriales</taxon>
        <taxon>Nocardiaceae</taxon>
        <taxon>Antrihabitans</taxon>
    </lineage>
</organism>